<feature type="region of interest" description="Disordered" evidence="1">
    <location>
        <begin position="1"/>
        <end position="32"/>
    </location>
</feature>
<proteinExistence type="predicted"/>
<feature type="compositionally biased region" description="Basic and acidic residues" evidence="1">
    <location>
        <begin position="185"/>
        <end position="207"/>
    </location>
</feature>
<name>A0A9N8DXF6_9STRA</name>
<feature type="compositionally biased region" description="Low complexity" evidence="1">
    <location>
        <begin position="1"/>
        <end position="15"/>
    </location>
</feature>
<accession>A0A9N8DXF6</accession>
<dbReference type="EMBL" id="CAICTM010000318">
    <property type="protein sequence ID" value="CAB9507754.1"/>
    <property type="molecule type" value="Genomic_DNA"/>
</dbReference>
<comment type="caution">
    <text evidence="2">The sequence shown here is derived from an EMBL/GenBank/DDBJ whole genome shotgun (WGS) entry which is preliminary data.</text>
</comment>
<gene>
    <name evidence="2" type="ORF">SEMRO_319_G116240.1</name>
</gene>
<evidence type="ECO:0000313" key="2">
    <source>
        <dbReference type="EMBL" id="CAB9507754.1"/>
    </source>
</evidence>
<feature type="region of interest" description="Disordered" evidence="1">
    <location>
        <begin position="161"/>
        <end position="271"/>
    </location>
</feature>
<sequence length="476" mass="52706">MTNNNNKNQSVNKTNQKAKNKNKTKWSTTTKNNKELEEMLKGIFAADKVDPLKDVIFGCTGAPSKMPDQSEFRRLITRHFIGYLETGSTHAKVEFATQYIVNGITKNGGRFFKLDLKKTHPKTKALVIRQLLPANQTDHKLMMARIMGFLRDEAYRFKFGIGKSKNTPTTNNAISSEHDQDESSSCDKNKNKNTTNDDKQEPEHHDLTTTSTSSNASRTSSETEKAANHHKTKPSPPEAVPKEIVMAESSTVSKTATTTARPKSDLQEPKAASLVQGAVSTRKEDCMSPLAMDCSATDDNVILEKDFLPPPSTLQFTESMAGHSLGTILCEDNDTDAPTTGNKDKWWPHTNATDLLADDDIIIPPQTAQQMQHALECYHSFWAHDLMNGSRRGVQSFDSLAKHLRSVVHSSSELLRRVEVLCRMEQEKQKLAKARPANLVVEGKGHSLLLEKEDVATGMVKKTGGMTAPSGLRGMV</sequence>
<feature type="compositionally biased region" description="Polar residues" evidence="1">
    <location>
        <begin position="164"/>
        <end position="175"/>
    </location>
</feature>
<dbReference type="AlphaFoldDB" id="A0A9N8DXF6"/>
<evidence type="ECO:0000256" key="1">
    <source>
        <dbReference type="SAM" id="MobiDB-lite"/>
    </source>
</evidence>
<organism evidence="2 3">
    <name type="scientific">Seminavis robusta</name>
    <dbReference type="NCBI Taxonomy" id="568900"/>
    <lineage>
        <taxon>Eukaryota</taxon>
        <taxon>Sar</taxon>
        <taxon>Stramenopiles</taxon>
        <taxon>Ochrophyta</taxon>
        <taxon>Bacillariophyta</taxon>
        <taxon>Bacillariophyceae</taxon>
        <taxon>Bacillariophycidae</taxon>
        <taxon>Naviculales</taxon>
        <taxon>Naviculaceae</taxon>
        <taxon>Seminavis</taxon>
    </lineage>
</organism>
<keyword evidence="3" id="KW-1185">Reference proteome</keyword>
<feature type="compositionally biased region" description="Low complexity" evidence="1">
    <location>
        <begin position="247"/>
        <end position="260"/>
    </location>
</feature>
<evidence type="ECO:0000313" key="3">
    <source>
        <dbReference type="Proteomes" id="UP001153069"/>
    </source>
</evidence>
<dbReference type="Proteomes" id="UP001153069">
    <property type="component" value="Unassembled WGS sequence"/>
</dbReference>
<feature type="compositionally biased region" description="Low complexity" evidence="1">
    <location>
        <begin position="208"/>
        <end position="220"/>
    </location>
</feature>
<reference evidence="2" key="1">
    <citation type="submission" date="2020-06" db="EMBL/GenBank/DDBJ databases">
        <authorList>
            <consortium name="Plant Systems Biology data submission"/>
        </authorList>
    </citation>
    <scope>NUCLEOTIDE SEQUENCE</scope>
    <source>
        <strain evidence="2">D6</strain>
    </source>
</reference>
<protein>
    <submittedName>
        <fullName evidence="2">Uncharacterized protein</fullName>
    </submittedName>
</protein>